<dbReference type="InterPro" id="IPR000523">
    <property type="entry name" value="Mg_chelatse_chII-like_cat_dom"/>
</dbReference>
<feature type="compositionally biased region" description="Basic and acidic residues" evidence="4">
    <location>
        <begin position="395"/>
        <end position="407"/>
    </location>
</feature>
<dbReference type="InterPro" id="IPR036465">
    <property type="entry name" value="vWFA_dom_sf"/>
</dbReference>
<dbReference type="SUPFAM" id="SSF52540">
    <property type="entry name" value="P-loop containing nucleoside triphosphate hydrolases"/>
    <property type="match status" value="1"/>
</dbReference>
<dbReference type="Pfam" id="PF13519">
    <property type="entry name" value="VWA_2"/>
    <property type="match status" value="1"/>
</dbReference>
<gene>
    <name evidence="6" type="ORF">EA472_05535</name>
</gene>
<protein>
    <submittedName>
        <fullName evidence="6">VWA domain-containing protein</fullName>
    </submittedName>
</protein>
<dbReference type="AlphaFoldDB" id="A0A3N6MKA2"/>
<keyword evidence="7" id="KW-1185">Reference proteome</keyword>
<dbReference type="Proteomes" id="UP000281431">
    <property type="component" value="Unassembled WGS sequence"/>
</dbReference>
<dbReference type="OrthoDB" id="25914at2157"/>
<dbReference type="Gene3D" id="3.40.50.410">
    <property type="entry name" value="von Willebrand factor, type A domain"/>
    <property type="match status" value="1"/>
</dbReference>
<evidence type="ECO:0000256" key="4">
    <source>
        <dbReference type="SAM" id="MobiDB-lite"/>
    </source>
</evidence>
<feature type="domain" description="VWFA" evidence="5">
    <location>
        <begin position="570"/>
        <end position="741"/>
    </location>
</feature>
<dbReference type="SUPFAM" id="SSF53300">
    <property type="entry name" value="vWA-like"/>
    <property type="match status" value="1"/>
</dbReference>
<dbReference type="PROSITE" id="PS50234">
    <property type="entry name" value="VWFA"/>
    <property type="match status" value="1"/>
</dbReference>
<dbReference type="PANTHER" id="PTHR35023">
    <property type="entry name" value="CHELATASE-RELATED"/>
    <property type="match status" value="1"/>
</dbReference>
<evidence type="ECO:0000256" key="3">
    <source>
        <dbReference type="ARBA" id="ARBA00022840"/>
    </source>
</evidence>
<feature type="region of interest" description="Disordered" evidence="4">
    <location>
        <begin position="345"/>
        <end position="561"/>
    </location>
</feature>
<evidence type="ECO:0000313" key="7">
    <source>
        <dbReference type="Proteomes" id="UP000281431"/>
    </source>
</evidence>
<dbReference type="EMBL" id="REFZ01000003">
    <property type="protein sequence ID" value="RQH01785.1"/>
    <property type="molecule type" value="Genomic_DNA"/>
</dbReference>
<keyword evidence="3" id="KW-0067">ATP-binding</keyword>
<comment type="caution">
    <text evidence="6">The sequence shown here is derived from an EMBL/GenBank/DDBJ whole genome shotgun (WGS) entry which is preliminary data.</text>
</comment>
<dbReference type="InterPro" id="IPR052989">
    <property type="entry name" value="Mg-chelatase_DI-like"/>
</dbReference>
<dbReference type="Pfam" id="PF01078">
    <property type="entry name" value="Mg_chelatase"/>
    <property type="match status" value="1"/>
</dbReference>
<dbReference type="InterPro" id="IPR027417">
    <property type="entry name" value="P-loop_NTPase"/>
</dbReference>
<name>A0A3N6MKA2_NATCH</name>
<feature type="compositionally biased region" description="Polar residues" evidence="4">
    <location>
        <begin position="505"/>
        <end position="515"/>
    </location>
</feature>
<evidence type="ECO:0000256" key="1">
    <source>
        <dbReference type="ARBA" id="ARBA00005799"/>
    </source>
</evidence>
<dbReference type="Pfam" id="PF17863">
    <property type="entry name" value="AAA_lid_2"/>
    <property type="match status" value="1"/>
</dbReference>
<dbReference type="Gene3D" id="3.40.50.300">
    <property type="entry name" value="P-loop containing nucleotide triphosphate hydrolases"/>
    <property type="match status" value="1"/>
</dbReference>
<evidence type="ECO:0000259" key="5">
    <source>
        <dbReference type="PROSITE" id="PS50234"/>
    </source>
</evidence>
<dbReference type="Gene3D" id="1.10.8.80">
    <property type="entry name" value="Magnesium chelatase subunit I, C-Terminal domain"/>
    <property type="match status" value="1"/>
</dbReference>
<dbReference type="InterPro" id="IPR002035">
    <property type="entry name" value="VWF_A"/>
</dbReference>
<organism evidence="6 7">
    <name type="scientific">Natrarchaeobius chitinivorans</name>
    <dbReference type="NCBI Taxonomy" id="1679083"/>
    <lineage>
        <taxon>Archaea</taxon>
        <taxon>Methanobacteriati</taxon>
        <taxon>Methanobacteriota</taxon>
        <taxon>Stenosarchaea group</taxon>
        <taxon>Halobacteria</taxon>
        <taxon>Halobacteriales</taxon>
        <taxon>Natrialbaceae</taxon>
        <taxon>Natrarchaeobius</taxon>
    </lineage>
</organism>
<feature type="compositionally biased region" description="Acidic residues" evidence="4">
    <location>
        <begin position="356"/>
        <end position="377"/>
    </location>
</feature>
<evidence type="ECO:0000313" key="6">
    <source>
        <dbReference type="EMBL" id="RQH01785.1"/>
    </source>
</evidence>
<sequence>MVAERGAKKVSSLPFPAIVGQDELKRVLLAVAVDEDLDGALISGEKGTAKSTAVRSLVDVLPEQPTVTDCPYGCAPDDPSLQCADCRNREEPPVERRPPPLVPLPLGATRDRVVGTLSVGAAVDGEVEFDPGLLARAHRGILYVDEVNLLEDHLVDVILDAAASGINAVERDGVSVTHPASFTLIGTMNPEEGDLRPQLRDRFALRATVEGARDLDSRVEIIDRALESGRSDPDSDGDAVSAERAAEDVRALRERLAKAKTRLSEVAIPRERKVEVARLCLEAGVDGHRGDVATVRTARALAALDGRSTVNESTVLEAASYTLPHRLRSTPFEDAPDLEEILEEQFGGARDGDERSDSDEVDSDGSDPDEGDPTDESGGDRSRESADGVGDDGAAEDRHDGGRRSDADSPEDDGGRTPDANSSKDDGEERPMDGSTGTSRPRSLDDRSSGTTDGSDERDASDANDSSADPDTDDDATPLLPGQRRAGVGDATAPSLEGRRGARGESTSGSRTNAAPSVDNRGPRVRTEPASRDGPIDAAASVRSAAMRGRSRVDETDLRRSVRSGETQATIVFVVDASASMRPAMRAAKGVVFELLQDSYQSRDRIAFVAFAGDDADVLLPPTKSVSLAARHLKELPTGDRTPLSAGLETARSVLEHESSNAAIVLLVTDGKGNVAAGSPTEATRAAARRLAETVDEVLVVDAAEDPRHGLSDVIVAETGGERVSLSALTAERIRSITAQIPHDRE</sequence>
<feature type="compositionally biased region" description="Basic and acidic residues" evidence="4">
    <location>
        <begin position="551"/>
        <end position="560"/>
    </location>
</feature>
<dbReference type="GO" id="GO:0005524">
    <property type="term" value="F:ATP binding"/>
    <property type="evidence" value="ECO:0007669"/>
    <property type="project" value="UniProtKB-KW"/>
</dbReference>
<evidence type="ECO:0000256" key="2">
    <source>
        <dbReference type="ARBA" id="ARBA00022741"/>
    </source>
</evidence>
<dbReference type="SMART" id="SM00327">
    <property type="entry name" value="VWA"/>
    <property type="match status" value="1"/>
</dbReference>
<comment type="similarity">
    <text evidence="1">Belongs to the Mg-chelatase subunits D/I family.</text>
</comment>
<feature type="compositionally biased region" description="Basic and acidic residues" evidence="4">
    <location>
        <begin position="422"/>
        <end position="432"/>
    </location>
</feature>
<feature type="compositionally biased region" description="Basic and acidic residues" evidence="4">
    <location>
        <begin position="521"/>
        <end position="535"/>
    </location>
</feature>
<proteinExistence type="inferred from homology"/>
<dbReference type="PANTHER" id="PTHR35023:SF1">
    <property type="entry name" value="MG-PROTOPORPHYRIN IX CHELATASE"/>
    <property type="match status" value="1"/>
</dbReference>
<reference evidence="6 7" key="1">
    <citation type="submission" date="2018-10" db="EMBL/GenBank/DDBJ databases">
        <title>Natrarchaeobius chitinivorans gen. nov., sp. nov., and Natrarchaeobius haloalkaliphilus sp. nov., alkaliphilic, chitin-utilizing haloarchaea from hypersaline alkaline lakes.</title>
        <authorList>
            <person name="Sorokin D.Y."/>
            <person name="Elcheninov A.G."/>
            <person name="Kostrikina N.A."/>
            <person name="Bale N.J."/>
            <person name="Sinninghe Damste J.S."/>
            <person name="Khijniak T.V."/>
            <person name="Kublanov I.V."/>
            <person name="Toshchakov S.V."/>
        </authorList>
    </citation>
    <scope>NUCLEOTIDE SEQUENCE [LARGE SCALE GENOMIC DNA]</scope>
    <source>
        <strain evidence="6 7">AArcht7</strain>
    </source>
</reference>
<accession>A0A3N6MKA2</accession>
<dbReference type="InterPro" id="IPR041628">
    <property type="entry name" value="ChlI/MoxR_AAA_lid"/>
</dbReference>
<keyword evidence="2" id="KW-0547">Nucleotide-binding</keyword>